<dbReference type="Proteomes" id="UP000244152">
    <property type="component" value="Unassembled WGS sequence"/>
</dbReference>
<reference evidence="1 2" key="1">
    <citation type="submission" date="2018-04" db="EMBL/GenBank/DDBJ databases">
        <title>Active sludge and wastewater microbial communities from Klosterneuburg, Austria.</title>
        <authorList>
            <person name="Wagner M."/>
        </authorList>
    </citation>
    <scope>NUCLEOTIDE SEQUENCE [LARGE SCALE GENOMIC DNA]</scope>
    <source>
        <strain evidence="1 2">Nl12</strain>
    </source>
</reference>
<name>A0A2T5I4C5_9PROT</name>
<protein>
    <submittedName>
        <fullName evidence="1">Uncharacterized protein</fullName>
    </submittedName>
</protein>
<gene>
    <name evidence="1" type="ORF">C8R21_1416</name>
</gene>
<evidence type="ECO:0000313" key="1">
    <source>
        <dbReference type="EMBL" id="PTQ78672.1"/>
    </source>
</evidence>
<dbReference type="RefSeq" id="WP_107763323.1">
    <property type="nucleotide sequence ID" value="NZ_QAOK01000041.1"/>
</dbReference>
<sequence length="87" mass="9940">MSAAEIIKAAARDGLSLFIKVGGGLHYFGYEDSAARWLPVIRENKTEILETLRGQDIITMGANMTCADASSYWWRFYFYKFGKNHRL</sequence>
<evidence type="ECO:0000313" key="2">
    <source>
        <dbReference type="Proteomes" id="UP000244152"/>
    </source>
</evidence>
<dbReference type="EMBL" id="QAOK01000041">
    <property type="protein sequence ID" value="PTQ78672.1"/>
    <property type="molecule type" value="Genomic_DNA"/>
</dbReference>
<accession>A0A2T5I4C5</accession>
<organism evidence="1 2">
    <name type="scientific">Nitrosospira multiformis</name>
    <dbReference type="NCBI Taxonomy" id="1231"/>
    <lineage>
        <taxon>Bacteria</taxon>
        <taxon>Pseudomonadati</taxon>
        <taxon>Pseudomonadota</taxon>
        <taxon>Betaproteobacteria</taxon>
        <taxon>Nitrosomonadales</taxon>
        <taxon>Nitrosomonadaceae</taxon>
        <taxon>Nitrosospira</taxon>
    </lineage>
</organism>
<comment type="caution">
    <text evidence="1">The sequence shown here is derived from an EMBL/GenBank/DDBJ whole genome shotgun (WGS) entry which is preliminary data.</text>
</comment>
<dbReference type="AlphaFoldDB" id="A0A2T5I4C5"/>
<proteinExistence type="predicted"/>